<dbReference type="Gene3D" id="2.40.50.40">
    <property type="match status" value="1"/>
</dbReference>
<protein>
    <recommendedName>
        <fullName evidence="1">Chromo domain-containing protein</fullName>
    </recommendedName>
</protein>
<organism evidence="2 3">
    <name type="scientific">Pythium insidiosum</name>
    <name type="common">Pythiosis disease agent</name>
    <dbReference type="NCBI Taxonomy" id="114742"/>
    <lineage>
        <taxon>Eukaryota</taxon>
        <taxon>Sar</taxon>
        <taxon>Stramenopiles</taxon>
        <taxon>Oomycota</taxon>
        <taxon>Peronosporomycetes</taxon>
        <taxon>Pythiales</taxon>
        <taxon>Pythiaceae</taxon>
        <taxon>Pythium</taxon>
    </lineage>
</organism>
<feature type="domain" description="Chromo" evidence="1">
    <location>
        <begin position="59"/>
        <end position="121"/>
    </location>
</feature>
<dbReference type="AlphaFoldDB" id="A0AAD5LQB9"/>
<name>A0AAD5LQB9_PYTIN</name>
<evidence type="ECO:0000259" key="1">
    <source>
        <dbReference type="PROSITE" id="PS50013"/>
    </source>
</evidence>
<dbReference type="InterPro" id="IPR023780">
    <property type="entry name" value="Chromo_domain"/>
</dbReference>
<dbReference type="Pfam" id="PF00385">
    <property type="entry name" value="Chromo"/>
    <property type="match status" value="1"/>
</dbReference>
<dbReference type="InterPro" id="IPR000953">
    <property type="entry name" value="Chromo/chromo_shadow_dom"/>
</dbReference>
<accession>A0AAD5LQB9</accession>
<dbReference type="SUPFAM" id="SSF54160">
    <property type="entry name" value="Chromo domain-like"/>
    <property type="match status" value="1"/>
</dbReference>
<dbReference type="PROSITE" id="PS50013">
    <property type="entry name" value="CHROMO_2"/>
    <property type="match status" value="1"/>
</dbReference>
<dbReference type="EMBL" id="JAKCXM010006207">
    <property type="protein sequence ID" value="KAJ0388831.1"/>
    <property type="molecule type" value="Genomic_DNA"/>
</dbReference>
<sequence>MINENVAKLKLPDSMKRLNPTFNVELLVPYIENPEKFRHRPIPKATPIIIDEATGEEQHIVEALLKKRVFNRQPEWLVKWHGLPDSENSWELERHLKRLSHWRALQDNFFDRQREAKSGGM</sequence>
<evidence type="ECO:0000313" key="2">
    <source>
        <dbReference type="EMBL" id="KAJ0388831.1"/>
    </source>
</evidence>
<proteinExistence type="predicted"/>
<evidence type="ECO:0000313" key="3">
    <source>
        <dbReference type="Proteomes" id="UP001209570"/>
    </source>
</evidence>
<dbReference type="Proteomes" id="UP001209570">
    <property type="component" value="Unassembled WGS sequence"/>
</dbReference>
<keyword evidence="3" id="KW-1185">Reference proteome</keyword>
<gene>
    <name evidence="2" type="ORF">P43SY_011115</name>
</gene>
<reference evidence="2" key="1">
    <citation type="submission" date="2021-12" db="EMBL/GenBank/DDBJ databases">
        <title>Prjna785345.</title>
        <authorList>
            <person name="Rujirawat T."/>
            <person name="Krajaejun T."/>
        </authorList>
    </citation>
    <scope>NUCLEOTIDE SEQUENCE</scope>
    <source>
        <strain evidence="2">Pi057C3</strain>
    </source>
</reference>
<comment type="caution">
    <text evidence="2">The sequence shown here is derived from an EMBL/GenBank/DDBJ whole genome shotgun (WGS) entry which is preliminary data.</text>
</comment>
<dbReference type="InterPro" id="IPR016197">
    <property type="entry name" value="Chromo-like_dom_sf"/>
</dbReference>
<dbReference type="SMART" id="SM00298">
    <property type="entry name" value="CHROMO"/>
    <property type="match status" value="1"/>
</dbReference>